<dbReference type="InterPro" id="IPR044033">
    <property type="entry name" value="GpV-like_apex"/>
</dbReference>
<dbReference type="InterPro" id="IPR013046">
    <property type="entry name" value="GpV/Gp45"/>
</dbReference>
<dbReference type="Gene3D" id="6.20.150.10">
    <property type="match status" value="1"/>
</dbReference>
<dbReference type="Proteomes" id="UP001387215">
    <property type="component" value="Unassembled WGS sequence"/>
</dbReference>
<evidence type="ECO:0000313" key="4">
    <source>
        <dbReference type="Proteomes" id="UP001387215"/>
    </source>
</evidence>
<feature type="region of interest" description="Disordered" evidence="1">
    <location>
        <begin position="170"/>
        <end position="190"/>
    </location>
</feature>
<dbReference type="Gene3D" id="2.40.50.230">
    <property type="entry name" value="Gp5 N-terminal domain"/>
    <property type="match status" value="1"/>
</dbReference>
<evidence type="ECO:0000313" key="3">
    <source>
        <dbReference type="EMBL" id="MEI2454580.1"/>
    </source>
</evidence>
<keyword evidence="4" id="KW-1185">Reference proteome</keyword>
<dbReference type="InterPro" id="IPR037026">
    <property type="entry name" value="Vgr_OB-fold_dom_sf"/>
</dbReference>
<evidence type="ECO:0000256" key="1">
    <source>
        <dbReference type="SAM" id="MobiDB-lite"/>
    </source>
</evidence>
<evidence type="ECO:0000259" key="2">
    <source>
        <dbReference type="Pfam" id="PF04717"/>
    </source>
</evidence>
<protein>
    <submittedName>
        <fullName evidence="3">Phage baseplate assembly protein V</fullName>
    </submittedName>
</protein>
<dbReference type="InterPro" id="IPR006531">
    <property type="entry name" value="Gp5/Vgr_OB"/>
</dbReference>
<feature type="compositionally biased region" description="Gly residues" evidence="1">
    <location>
        <begin position="179"/>
        <end position="190"/>
    </location>
</feature>
<dbReference type="Pfam" id="PF18946">
    <property type="entry name" value="Apex"/>
    <property type="match status" value="1"/>
</dbReference>
<accession>A0ABU8D294</accession>
<feature type="domain" description="Gp5/Type VI secretion system Vgr protein OB-fold" evidence="2">
    <location>
        <begin position="16"/>
        <end position="83"/>
    </location>
</feature>
<dbReference type="Pfam" id="PF04717">
    <property type="entry name" value="Phage_base_V"/>
    <property type="match status" value="1"/>
</dbReference>
<dbReference type="RefSeq" id="WP_336131479.1">
    <property type="nucleotide sequence ID" value="NZ_JBANDL010000002.1"/>
</dbReference>
<reference evidence="3 4" key="1">
    <citation type="submission" date="2024-02" db="EMBL/GenBank/DDBJ databases">
        <title>Lysobacter Genome Sequencing and Mining.</title>
        <authorList>
            <person name="Bierman J."/>
            <person name="Walker M.C."/>
        </authorList>
    </citation>
    <scope>NUCLEOTIDE SEQUENCE [LARGE SCALE GENOMIC DNA]</scope>
    <source>
        <strain evidence="3 4">PB6250</strain>
    </source>
</reference>
<sequence length="190" mass="19374">MQRNADIQRRLANMIRIGTIAEVNYTTQRARVASGDLLTDFLPWGAGRAGRRSEYSAPSVDEQVILVCPQGETTGAFILCSAYSAANPSPGNAPNLHVTRYSDGAVIAYDDETHALSATLPSGGTATLSADGGLTINGPVTINGKTTINGDTSVDGKVNASGDVVGAGVSLEKHPHGGVQTGGGKSGPPA</sequence>
<organism evidence="3 4">
    <name type="scientific">Lysobacter firmicutimachus</name>
    <dbReference type="NCBI Taxonomy" id="1792846"/>
    <lineage>
        <taxon>Bacteria</taxon>
        <taxon>Pseudomonadati</taxon>
        <taxon>Pseudomonadota</taxon>
        <taxon>Gammaproteobacteria</taxon>
        <taxon>Lysobacterales</taxon>
        <taxon>Lysobacteraceae</taxon>
        <taxon>Lysobacter</taxon>
    </lineage>
</organism>
<dbReference type="EMBL" id="JBANDL010000002">
    <property type="protein sequence ID" value="MEI2454580.1"/>
    <property type="molecule type" value="Genomic_DNA"/>
</dbReference>
<comment type="caution">
    <text evidence="3">The sequence shown here is derived from an EMBL/GenBank/DDBJ whole genome shotgun (WGS) entry which is preliminary data.</text>
</comment>
<proteinExistence type="predicted"/>
<dbReference type="NCBIfam" id="TIGR01644">
    <property type="entry name" value="phage_P2_V"/>
    <property type="match status" value="1"/>
</dbReference>
<name>A0ABU8D294_9GAMM</name>
<gene>
    <name evidence="3" type="ORF">V2J18_07790</name>
</gene>